<reference evidence="1 2" key="1">
    <citation type="submission" date="2020-02" db="EMBL/GenBank/DDBJ databases">
        <title>Whole-genome analyses of novel actinobacteria.</title>
        <authorList>
            <person name="Sahin N."/>
            <person name="Tatar D."/>
        </authorList>
    </citation>
    <scope>NUCLEOTIDE SEQUENCE [LARGE SCALE GENOMIC DNA]</scope>
    <source>
        <strain evidence="1 2">SB3404</strain>
    </source>
</reference>
<name>A0A6G4X2I5_9ACTN</name>
<comment type="caution">
    <text evidence="1">The sequence shown here is derived from an EMBL/GenBank/DDBJ whole genome shotgun (WGS) entry which is preliminary data.</text>
</comment>
<evidence type="ECO:0000313" key="2">
    <source>
        <dbReference type="Proteomes" id="UP000477722"/>
    </source>
</evidence>
<dbReference type="Proteomes" id="UP000477722">
    <property type="component" value="Unassembled WGS sequence"/>
</dbReference>
<dbReference type="RefSeq" id="WP_165300991.1">
    <property type="nucleotide sequence ID" value="NZ_JAAKZZ010000292.1"/>
</dbReference>
<gene>
    <name evidence="1" type="ORF">G5C65_23965</name>
</gene>
<evidence type="ECO:0000313" key="1">
    <source>
        <dbReference type="EMBL" id="NGO71352.1"/>
    </source>
</evidence>
<protein>
    <submittedName>
        <fullName evidence="1">Uncharacterized protein</fullName>
    </submittedName>
</protein>
<proteinExistence type="predicted"/>
<organism evidence="1 2">
    <name type="scientific">Streptomyces boncukensis</name>
    <dbReference type="NCBI Taxonomy" id="2711219"/>
    <lineage>
        <taxon>Bacteria</taxon>
        <taxon>Bacillati</taxon>
        <taxon>Actinomycetota</taxon>
        <taxon>Actinomycetes</taxon>
        <taxon>Kitasatosporales</taxon>
        <taxon>Streptomycetaceae</taxon>
        <taxon>Streptomyces</taxon>
    </lineage>
</organism>
<sequence>MADILFNLNGSTTPMLGGAVELDQTRVHQQVALDAVGGLVYTTQVIANGVTLPDEDEPPATGVRDSRGDLAINRVTLDGEVTGVMYARGFDHGAGLAVENAAGAAYLWLAYDAVMQPIGTNAHGRRLVRMPFEDGAIVDVGAPGLDVYTPVEPVETVRGVTASLDAEHSRMAIAVNTGSGVRYRIYELEDFRAKDFSAPVYEFARPSFPALQSWTLYGRYIYQTHGTGYGDGNPEPPEGNGDAYFTVIDIRNGAVQQRVHNLHALTLDAREPESISVWAPDGAPQLVFGFATGGIGARRMNLYSVSSSVDPDVTLTASAVTSPEPGIELSVALADTTGIQSWTIHRTVAGMDQLILSGETLPTGSTWLDPAPPACVPVTYRLVVQRTSGVSEVSTSNRVTYTPEGGCGGGGGGPVGDQDNILGCASEYRAVIHWRGGGRQYLALERISAVEWGRTINDISEASVTVAVADAGPEYCEALGRVEPWVHELTIYRDGDLVWQGPVVRPRFRRDAVVIGAQDVTGWFDHVVNTFRVTYTSSTADARGRMRAPITYIAENHIRLNLAESSLSDPPDWCGILPYLVRRDTGLPRIKVEKDGSSNRSVWTEYLGDILREWTKRGLTWTTVGRSLLLRGRPTSDTRATATLTLDHISGDVEVIKDGLSGAAYAFATSQQGQDISDGKTLGTGRTRTTYGRLDTLVRLQEEDAADADLREAARDDLAGRYPVPTAINVPANAQLTPDAPVTIRQLVPGERLDVFAHNLCLPLRQGFAISDVDVTWQRGGERVQVGLIPLGDVDEELST</sequence>
<keyword evidence="2" id="KW-1185">Reference proteome</keyword>
<dbReference type="EMBL" id="JAAKZZ010000292">
    <property type="protein sequence ID" value="NGO71352.1"/>
    <property type="molecule type" value="Genomic_DNA"/>
</dbReference>
<dbReference type="AlphaFoldDB" id="A0A6G4X2I5"/>
<accession>A0A6G4X2I5</accession>